<dbReference type="Gene3D" id="3.90.190.10">
    <property type="entry name" value="Protein tyrosine phosphatase superfamily"/>
    <property type="match status" value="1"/>
</dbReference>
<evidence type="ECO:0000313" key="5">
    <source>
        <dbReference type="EMBL" id="GAA4437602.1"/>
    </source>
</evidence>
<organism evidence="5 6">
    <name type="scientific">Pontibacter saemangeumensis</name>
    <dbReference type="NCBI Taxonomy" id="1084525"/>
    <lineage>
        <taxon>Bacteria</taxon>
        <taxon>Pseudomonadati</taxon>
        <taxon>Bacteroidota</taxon>
        <taxon>Cytophagia</taxon>
        <taxon>Cytophagales</taxon>
        <taxon>Hymenobacteraceae</taxon>
        <taxon>Pontibacter</taxon>
    </lineage>
</organism>
<dbReference type="InterPro" id="IPR000340">
    <property type="entry name" value="Dual-sp_phosphatase_cat-dom"/>
</dbReference>
<dbReference type="InterPro" id="IPR052103">
    <property type="entry name" value="Dual_spec_Phospatases"/>
</dbReference>
<dbReference type="RefSeq" id="WP_345160513.1">
    <property type="nucleotide sequence ID" value="NZ_BAABHC010000016.1"/>
</dbReference>
<evidence type="ECO:0000256" key="2">
    <source>
        <dbReference type="ARBA" id="ARBA00022801"/>
    </source>
</evidence>
<dbReference type="CDD" id="cd14498">
    <property type="entry name" value="DSP"/>
    <property type="match status" value="1"/>
</dbReference>
<evidence type="ECO:0000259" key="4">
    <source>
        <dbReference type="SMART" id="SM00195"/>
    </source>
</evidence>
<sequence length="150" mass="17119">MFTVRPWLYIGKHRDAENLPQLQAYHIRGMLQLEEPVEQPGIHTLFLPVQDGVPISENDYRRGIKFMLLEHQLGRNVLIACATGISRSITFAIAALKETEGSSLLSAYGEIVQEHAMALPHPALWQSLCAYYQENIPYVEVLKRYNRAKN</sequence>
<comment type="similarity">
    <text evidence="1">Belongs to the protein-tyrosine phosphatase family. Non-receptor class dual specificity subfamily.</text>
</comment>
<dbReference type="Pfam" id="PF00782">
    <property type="entry name" value="DSPc"/>
    <property type="match status" value="1"/>
</dbReference>
<dbReference type="InterPro" id="IPR020422">
    <property type="entry name" value="TYR_PHOSPHATASE_DUAL_dom"/>
</dbReference>
<proteinExistence type="inferred from homology"/>
<protein>
    <recommendedName>
        <fullName evidence="4">Tyrosine-protein phosphatase domain-containing protein</fullName>
    </recommendedName>
</protein>
<keyword evidence="2" id="KW-0378">Hydrolase</keyword>
<keyword evidence="3" id="KW-0904">Protein phosphatase</keyword>
<feature type="domain" description="Tyrosine-protein phosphatase" evidence="4">
    <location>
        <begin position="1"/>
        <end position="134"/>
    </location>
</feature>
<dbReference type="EMBL" id="BAABHC010000016">
    <property type="protein sequence ID" value="GAA4437602.1"/>
    <property type="molecule type" value="Genomic_DNA"/>
</dbReference>
<dbReference type="PANTHER" id="PTHR45961:SF6">
    <property type="entry name" value="IP21249P"/>
    <property type="match status" value="1"/>
</dbReference>
<comment type="caution">
    <text evidence="5">The sequence shown here is derived from an EMBL/GenBank/DDBJ whole genome shotgun (WGS) entry which is preliminary data.</text>
</comment>
<dbReference type="Proteomes" id="UP001500552">
    <property type="component" value="Unassembled WGS sequence"/>
</dbReference>
<accession>A0ABP8LY61</accession>
<evidence type="ECO:0000313" key="6">
    <source>
        <dbReference type="Proteomes" id="UP001500552"/>
    </source>
</evidence>
<evidence type="ECO:0000256" key="3">
    <source>
        <dbReference type="ARBA" id="ARBA00022912"/>
    </source>
</evidence>
<gene>
    <name evidence="5" type="ORF">GCM10023188_31980</name>
</gene>
<dbReference type="InterPro" id="IPR029021">
    <property type="entry name" value="Prot-tyrosine_phosphatase-like"/>
</dbReference>
<evidence type="ECO:0000256" key="1">
    <source>
        <dbReference type="ARBA" id="ARBA00008601"/>
    </source>
</evidence>
<reference evidence="6" key="1">
    <citation type="journal article" date="2019" name="Int. J. Syst. Evol. Microbiol.">
        <title>The Global Catalogue of Microorganisms (GCM) 10K type strain sequencing project: providing services to taxonomists for standard genome sequencing and annotation.</title>
        <authorList>
            <consortium name="The Broad Institute Genomics Platform"/>
            <consortium name="The Broad Institute Genome Sequencing Center for Infectious Disease"/>
            <person name="Wu L."/>
            <person name="Ma J."/>
        </authorList>
    </citation>
    <scope>NUCLEOTIDE SEQUENCE [LARGE SCALE GENOMIC DNA]</scope>
    <source>
        <strain evidence="6">JCM 17926</strain>
    </source>
</reference>
<name>A0ABP8LY61_9BACT</name>
<dbReference type="PANTHER" id="PTHR45961">
    <property type="entry name" value="IP21249P"/>
    <property type="match status" value="1"/>
</dbReference>
<dbReference type="SUPFAM" id="SSF52799">
    <property type="entry name" value="(Phosphotyrosine protein) phosphatases II"/>
    <property type="match status" value="1"/>
</dbReference>
<keyword evidence="6" id="KW-1185">Reference proteome</keyword>
<dbReference type="SMART" id="SM00195">
    <property type="entry name" value="DSPc"/>
    <property type="match status" value="1"/>
</dbReference>